<proteinExistence type="predicted"/>
<organism evidence="2 3">
    <name type="scientific">Leptidea sinapis</name>
    <dbReference type="NCBI Taxonomy" id="189913"/>
    <lineage>
        <taxon>Eukaryota</taxon>
        <taxon>Metazoa</taxon>
        <taxon>Ecdysozoa</taxon>
        <taxon>Arthropoda</taxon>
        <taxon>Hexapoda</taxon>
        <taxon>Insecta</taxon>
        <taxon>Pterygota</taxon>
        <taxon>Neoptera</taxon>
        <taxon>Endopterygota</taxon>
        <taxon>Lepidoptera</taxon>
        <taxon>Glossata</taxon>
        <taxon>Ditrysia</taxon>
        <taxon>Papilionoidea</taxon>
        <taxon>Pieridae</taxon>
        <taxon>Dismorphiinae</taxon>
        <taxon>Leptidea</taxon>
    </lineage>
</organism>
<reference evidence="2 3" key="1">
    <citation type="submission" date="2017-07" db="EMBL/GenBank/DDBJ databases">
        <authorList>
            <person name="Talla V."/>
            <person name="Backstrom N."/>
        </authorList>
    </citation>
    <scope>NUCLEOTIDE SEQUENCE [LARGE SCALE GENOMIC DNA]</scope>
</reference>
<sequence>MEENNNTSMMMIAASPPPTHCYTCGWSRCDCNGDKLLDEISGNCVEIQKCPKISLRASKRNKEGDKKRKQRKNKVSKRVKIVEEDLRKII</sequence>
<dbReference type="Proteomes" id="UP000324832">
    <property type="component" value="Unassembled WGS sequence"/>
</dbReference>
<evidence type="ECO:0000256" key="1">
    <source>
        <dbReference type="SAM" id="MobiDB-lite"/>
    </source>
</evidence>
<name>A0A5E4PYG2_9NEOP</name>
<gene>
    <name evidence="2" type="ORF">LSINAPIS_LOCUS3819</name>
</gene>
<protein>
    <submittedName>
        <fullName evidence="2">Uncharacterized protein</fullName>
    </submittedName>
</protein>
<dbReference type="EMBL" id="FZQP02000948">
    <property type="protein sequence ID" value="VVC91041.1"/>
    <property type="molecule type" value="Genomic_DNA"/>
</dbReference>
<feature type="region of interest" description="Disordered" evidence="1">
    <location>
        <begin position="58"/>
        <end position="77"/>
    </location>
</feature>
<evidence type="ECO:0000313" key="2">
    <source>
        <dbReference type="EMBL" id="VVC91041.1"/>
    </source>
</evidence>
<accession>A0A5E4PYG2</accession>
<feature type="compositionally biased region" description="Basic residues" evidence="1">
    <location>
        <begin position="67"/>
        <end position="77"/>
    </location>
</feature>
<keyword evidence="3" id="KW-1185">Reference proteome</keyword>
<dbReference type="AlphaFoldDB" id="A0A5E4PYG2"/>
<evidence type="ECO:0000313" key="3">
    <source>
        <dbReference type="Proteomes" id="UP000324832"/>
    </source>
</evidence>